<dbReference type="Proteomes" id="UP000320359">
    <property type="component" value="Unassembled WGS sequence"/>
</dbReference>
<comment type="caution">
    <text evidence="1">The sequence shown here is derived from an EMBL/GenBank/DDBJ whole genome shotgun (WGS) entry which is preliminary data.</text>
</comment>
<dbReference type="AlphaFoldDB" id="A0A552X3V9"/>
<accession>A0A552X3V9</accession>
<protein>
    <submittedName>
        <fullName evidence="1">Uncharacterized protein</fullName>
    </submittedName>
</protein>
<gene>
    <name evidence="1" type="ORF">FM042_02380</name>
</gene>
<proteinExistence type="predicted"/>
<name>A0A552X3V9_9GAMM</name>
<evidence type="ECO:0000313" key="1">
    <source>
        <dbReference type="EMBL" id="TRW49724.1"/>
    </source>
</evidence>
<organism evidence="1 2">
    <name type="scientific">Aliidiomarina halalkaliphila</name>
    <dbReference type="NCBI Taxonomy" id="2593535"/>
    <lineage>
        <taxon>Bacteria</taxon>
        <taxon>Pseudomonadati</taxon>
        <taxon>Pseudomonadota</taxon>
        <taxon>Gammaproteobacteria</taxon>
        <taxon>Alteromonadales</taxon>
        <taxon>Idiomarinaceae</taxon>
        <taxon>Aliidiomarina</taxon>
    </lineage>
</organism>
<evidence type="ECO:0000313" key="2">
    <source>
        <dbReference type="Proteomes" id="UP000320359"/>
    </source>
</evidence>
<dbReference type="OrthoDB" id="6401366at2"/>
<sequence>MDLDFDVRPYLVSITDMEFFEEDAEQAADHLNAMIYAIHKATAHGGFWTHENIEQLVVEISDLWLREPGLLESDTDELEDYITHLVQRIEQDAEPDDSTEVLDEG</sequence>
<keyword evidence="2" id="KW-1185">Reference proteome</keyword>
<dbReference type="EMBL" id="VJWL01000001">
    <property type="protein sequence ID" value="TRW49724.1"/>
    <property type="molecule type" value="Genomic_DNA"/>
</dbReference>
<dbReference type="RefSeq" id="WP_143234145.1">
    <property type="nucleotide sequence ID" value="NZ_VJWL01000001.1"/>
</dbReference>
<reference evidence="1 2" key="1">
    <citation type="submission" date="2019-07" db="EMBL/GenBank/DDBJ databases">
        <authorList>
            <person name="Yang M."/>
            <person name="Zhao D."/>
            <person name="Xiang H."/>
        </authorList>
    </citation>
    <scope>NUCLEOTIDE SEQUENCE [LARGE SCALE GENOMIC DNA]</scope>
    <source>
        <strain evidence="1 2">IM1326</strain>
    </source>
</reference>